<dbReference type="CDD" id="cd03443">
    <property type="entry name" value="PaaI_thioesterase"/>
    <property type="match status" value="1"/>
</dbReference>
<dbReference type="InterPro" id="IPR006683">
    <property type="entry name" value="Thioestr_dom"/>
</dbReference>
<comment type="similarity">
    <text evidence="1">Belongs to the thioesterase PaaI family.</text>
</comment>
<dbReference type="PANTHER" id="PTHR43240:SF5">
    <property type="entry name" value="1,4-DIHYDROXY-2-NAPHTHOYL-COA THIOESTERASE 1"/>
    <property type="match status" value="1"/>
</dbReference>
<dbReference type="EMBL" id="REFW01000002">
    <property type="protein sequence ID" value="RMB60270.1"/>
    <property type="molecule type" value="Genomic_DNA"/>
</dbReference>
<dbReference type="Gene3D" id="3.10.129.10">
    <property type="entry name" value="Hotdog Thioesterase"/>
    <property type="match status" value="1"/>
</dbReference>
<feature type="domain" description="Thioesterase" evidence="3">
    <location>
        <begin position="45"/>
        <end position="122"/>
    </location>
</feature>
<protein>
    <submittedName>
        <fullName evidence="4">PaaI family thioesterase</fullName>
    </submittedName>
</protein>
<accession>A0A3M0G5F2</accession>
<dbReference type="OrthoDB" id="9798208at2"/>
<dbReference type="Proteomes" id="UP000275256">
    <property type="component" value="Unassembled WGS sequence"/>
</dbReference>
<dbReference type="InterPro" id="IPR029069">
    <property type="entry name" value="HotDog_dom_sf"/>
</dbReference>
<keyword evidence="5" id="KW-1185">Reference proteome</keyword>
<evidence type="ECO:0000256" key="1">
    <source>
        <dbReference type="ARBA" id="ARBA00008324"/>
    </source>
</evidence>
<dbReference type="GO" id="GO:0061522">
    <property type="term" value="F:1,4-dihydroxy-2-naphthoyl-CoA thioesterase activity"/>
    <property type="evidence" value="ECO:0007669"/>
    <property type="project" value="TreeGrafter"/>
</dbReference>
<gene>
    <name evidence="4" type="ORF">EAX62_08060</name>
</gene>
<dbReference type="GO" id="GO:0005829">
    <property type="term" value="C:cytosol"/>
    <property type="evidence" value="ECO:0007669"/>
    <property type="project" value="TreeGrafter"/>
</dbReference>
<sequence>MSTPLPDWLQDLEFPLDSKMGFVMHELTAERVVGSIPVEGNTQPFGILHGGASAVLLESLASMGAVAHGRPQGKVAVGVDLNITHIRSATRGRVTGVATALHLGRRTAIYEVEITDDEGRRTAIGRLTCQMIDRPGEPEHS</sequence>
<proteinExistence type="inferred from homology"/>
<dbReference type="AlphaFoldDB" id="A0A3M0G5F2"/>
<name>A0A3M0G5F2_9ACTN</name>
<dbReference type="RefSeq" id="WP_121901750.1">
    <property type="nucleotide sequence ID" value="NZ_REFW01000002.1"/>
</dbReference>
<dbReference type="PANTHER" id="PTHR43240">
    <property type="entry name" value="1,4-DIHYDROXY-2-NAPHTHOYL-COA THIOESTERASE 1"/>
    <property type="match status" value="1"/>
</dbReference>
<evidence type="ECO:0000259" key="3">
    <source>
        <dbReference type="Pfam" id="PF03061"/>
    </source>
</evidence>
<dbReference type="InterPro" id="IPR003736">
    <property type="entry name" value="PAAI_dom"/>
</dbReference>
<dbReference type="Pfam" id="PF03061">
    <property type="entry name" value="4HBT"/>
    <property type="match status" value="1"/>
</dbReference>
<reference evidence="4 5" key="1">
    <citation type="submission" date="2018-10" db="EMBL/GenBank/DDBJ databases">
        <title>Tessaracoccus antarcticuss sp. nov., isolated from sediment.</title>
        <authorList>
            <person name="Zhou L.Y."/>
            <person name="Du Z.J."/>
        </authorList>
    </citation>
    <scope>NUCLEOTIDE SEQUENCE [LARGE SCALE GENOMIC DNA]</scope>
    <source>
        <strain evidence="4 5">JDX10</strain>
    </source>
</reference>
<dbReference type="SUPFAM" id="SSF54637">
    <property type="entry name" value="Thioesterase/thiol ester dehydrase-isomerase"/>
    <property type="match status" value="1"/>
</dbReference>
<evidence type="ECO:0000256" key="2">
    <source>
        <dbReference type="ARBA" id="ARBA00022801"/>
    </source>
</evidence>
<dbReference type="NCBIfam" id="TIGR00369">
    <property type="entry name" value="unchar_dom_1"/>
    <property type="match status" value="1"/>
</dbReference>
<organism evidence="4 5">
    <name type="scientific">Tessaracoccus antarcticus</name>
    <dbReference type="NCBI Taxonomy" id="2479848"/>
    <lineage>
        <taxon>Bacteria</taxon>
        <taxon>Bacillati</taxon>
        <taxon>Actinomycetota</taxon>
        <taxon>Actinomycetes</taxon>
        <taxon>Propionibacteriales</taxon>
        <taxon>Propionibacteriaceae</taxon>
        <taxon>Tessaracoccus</taxon>
    </lineage>
</organism>
<comment type="caution">
    <text evidence="4">The sequence shown here is derived from an EMBL/GenBank/DDBJ whole genome shotgun (WGS) entry which is preliminary data.</text>
</comment>
<evidence type="ECO:0000313" key="4">
    <source>
        <dbReference type="EMBL" id="RMB60270.1"/>
    </source>
</evidence>
<evidence type="ECO:0000313" key="5">
    <source>
        <dbReference type="Proteomes" id="UP000275256"/>
    </source>
</evidence>
<keyword evidence="2" id="KW-0378">Hydrolase</keyword>